<dbReference type="GO" id="GO:0001726">
    <property type="term" value="C:ruffle"/>
    <property type="evidence" value="ECO:0007669"/>
    <property type="project" value="TreeGrafter"/>
</dbReference>
<organism evidence="3 4">
    <name type="scientific">Globodera rostochiensis</name>
    <name type="common">Golden nematode worm</name>
    <name type="synonym">Heterodera rostochiensis</name>
    <dbReference type="NCBI Taxonomy" id="31243"/>
    <lineage>
        <taxon>Eukaryota</taxon>
        <taxon>Metazoa</taxon>
        <taxon>Ecdysozoa</taxon>
        <taxon>Nematoda</taxon>
        <taxon>Chromadorea</taxon>
        <taxon>Rhabditida</taxon>
        <taxon>Tylenchina</taxon>
        <taxon>Tylenchomorpha</taxon>
        <taxon>Tylenchoidea</taxon>
        <taxon>Heteroderidae</taxon>
        <taxon>Heteroderinae</taxon>
        <taxon>Globodera</taxon>
    </lineage>
</organism>
<dbReference type="Proteomes" id="UP000887572">
    <property type="component" value="Unplaced"/>
</dbReference>
<evidence type="ECO:0000313" key="4">
    <source>
        <dbReference type="WBParaSite" id="Gr19_v10_g13546.t2"/>
    </source>
</evidence>
<reference evidence="4" key="1">
    <citation type="submission" date="2022-11" db="UniProtKB">
        <authorList>
            <consortium name="WormBaseParasite"/>
        </authorList>
    </citation>
    <scope>IDENTIFICATION</scope>
</reference>
<proteinExistence type="predicted"/>
<dbReference type="Gene3D" id="3.60.10.10">
    <property type="entry name" value="Endonuclease/exonuclease/phosphatase"/>
    <property type="match status" value="1"/>
</dbReference>
<sequence length="409" mass="47298">MFKYRRLREEKEEVMGMDEREEEGLDLAGPSSSSPKSRSPRSSSSRLSHSQQQQKAEEFHSQFSEEDFQLELRQFGAKVLGPGGVSLPRRSELWRLLDSGEDAISVMCFTWNIAGKAACSLPQLNSLFTNMCPRERPSLIALALQEVPPSTLKFHASVVQQIGHSLDSTHRVFCWVRKWSQMLVIFVRHRLALFTSHPEYRFVAGANIARPFRTKGAIGICFRLLQCHCVFIACHLTHGKVDCRILDYHKMVRSFNFNWRPRTNGDEYANVFWFGDLNFRVHRVADVEKIARSFEQKTFWRPSDFVHILAHDELSAERQKGLFEGFCEGIIRFPPTHKFLIGTNLYVPNRMPSYTDRVLFRSLSSDSSQYLVPIRYDCVWDVTCSDHKPVYCTFRMSVVRKKKGQVENG</sequence>
<dbReference type="InterPro" id="IPR046985">
    <property type="entry name" value="IP5"/>
</dbReference>
<dbReference type="GO" id="GO:0004439">
    <property type="term" value="F:phosphatidylinositol-4,5-bisphosphate 5-phosphatase activity"/>
    <property type="evidence" value="ECO:0007669"/>
    <property type="project" value="TreeGrafter"/>
</dbReference>
<evidence type="ECO:0000313" key="3">
    <source>
        <dbReference type="Proteomes" id="UP000887572"/>
    </source>
</evidence>
<dbReference type="GO" id="GO:0046856">
    <property type="term" value="P:phosphatidylinositol dephosphorylation"/>
    <property type="evidence" value="ECO:0007669"/>
    <property type="project" value="InterPro"/>
</dbReference>
<feature type="compositionally biased region" description="Basic and acidic residues" evidence="1">
    <location>
        <begin position="7"/>
        <end position="18"/>
    </location>
</feature>
<accession>A0A914H4E9</accession>
<dbReference type="SUPFAM" id="SSF56219">
    <property type="entry name" value="DNase I-like"/>
    <property type="match status" value="1"/>
</dbReference>
<dbReference type="Pfam" id="PF22669">
    <property type="entry name" value="Exo_endo_phos2"/>
    <property type="match status" value="1"/>
</dbReference>
<feature type="domain" description="Inositol polyphosphate-related phosphatase" evidence="2">
    <location>
        <begin position="102"/>
        <end position="402"/>
    </location>
</feature>
<dbReference type="WBParaSite" id="Gr19_v10_g13546.t2">
    <property type="protein sequence ID" value="Gr19_v10_g13546.t2"/>
    <property type="gene ID" value="Gr19_v10_g13546"/>
</dbReference>
<dbReference type="InterPro" id="IPR036691">
    <property type="entry name" value="Endo/exonu/phosph_ase_sf"/>
</dbReference>
<feature type="region of interest" description="Disordered" evidence="1">
    <location>
        <begin position="1"/>
        <end position="60"/>
    </location>
</feature>
<dbReference type="PANTHER" id="PTHR11200:SF275">
    <property type="entry name" value="LD06095P"/>
    <property type="match status" value="1"/>
</dbReference>
<evidence type="ECO:0000256" key="1">
    <source>
        <dbReference type="SAM" id="MobiDB-lite"/>
    </source>
</evidence>
<dbReference type="AlphaFoldDB" id="A0A914H4E9"/>
<protein>
    <submittedName>
        <fullName evidence="4">Inositol polyphosphate-related phosphatase domain-containing protein</fullName>
    </submittedName>
</protein>
<dbReference type="SMART" id="SM00128">
    <property type="entry name" value="IPPc"/>
    <property type="match status" value="1"/>
</dbReference>
<dbReference type="InterPro" id="IPR000300">
    <property type="entry name" value="IPPc"/>
</dbReference>
<dbReference type="GO" id="GO:0005737">
    <property type="term" value="C:cytoplasm"/>
    <property type="evidence" value="ECO:0007669"/>
    <property type="project" value="TreeGrafter"/>
</dbReference>
<name>A0A914H4E9_GLORO</name>
<keyword evidence="3" id="KW-1185">Reference proteome</keyword>
<feature type="compositionally biased region" description="Low complexity" evidence="1">
    <location>
        <begin position="30"/>
        <end position="50"/>
    </location>
</feature>
<evidence type="ECO:0000259" key="2">
    <source>
        <dbReference type="SMART" id="SM00128"/>
    </source>
</evidence>
<dbReference type="PANTHER" id="PTHR11200">
    <property type="entry name" value="INOSITOL 5-PHOSPHATASE"/>
    <property type="match status" value="1"/>
</dbReference>
<dbReference type="GO" id="GO:0005886">
    <property type="term" value="C:plasma membrane"/>
    <property type="evidence" value="ECO:0007669"/>
    <property type="project" value="TreeGrafter"/>
</dbReference>